<dbReference type="Gene3D" id="2.40.160.180">
    <property type="entry name" value="Carbohydrate-selective porin OprB"/>
    <property type="match status" value="1"/>
</dbReference>
<proteinExistence type="inferred from homology"/>
<comment type="similarity">
    <text evidence="1 2">Belongs to the OprB family.</text>
</comment>
<evidence type="ECO:0000256" key="1">
    <source>
        <dbReference type="ARBA" id="ARBA00008769"/>
    </source>
</evidence>
<evidence type="ECO:0000313" key="3">
    <source>
        <dbReference type="EMBL" id="AJR06356.1"/>
    </source>
</evidence>
<sequence>MTRAPQMNTNLTKICLLSSSLFAITPSLGGDFGGPGAVENRLEESSANFGLEYIALGVISPYGASGNNVNRASGVVQLYGEWNPFSTNGGLIFKVGHRHRYTDTPVADIAFADDVTGGPEGIGYVGSIGSIYTDVGFLVSNLHWRQRFNGGRTSVKLGWQDVTDFVDAYALANPVDGFNNLAFSTGSGAMGIPDEGVLALSAGHMVTDNVYIVGSIADANGKSEDIFDGFNTAFNDGAYFSTLEIGLTVSQDRIYTDNVHITVWDFGKDTRHSNATGEGGKGVNFSASWFATDNIMPFIRGGFSDGDVAMYDKSISMGVGYFGLGKPENTLGLAVNWAETNGVAFGGDEQFTAELYYNMQVGKHLQITPDIQYINKPAASSEDNTLVLGLRARLFL</sequence>
<dbReference type="GO" id="GO:0008643">
    <property type="term" value="P:carbohydrate transport"/>
    <property type="evidence" value="ECO:0007669"/>
    <property type="project" value="InterPro"/>
</dbReference>
<accession>A0A0C5W4I9</accession>
<dbReference type="PANTHER" id="PTHR37944:SF1">
    <property type="entry name" value="PORIN B"/>
    <property type="match status" value="1"/>
</dbReference>
<dbReference type="InterPro" id="IPR052932">
    <property type="entry name" value="OprB_Porin"/>
</dbReference>
<evidence type="ECO:0000313" key="4">
    <source>
        <dbReference type="Proteomes" id="UP000032303"/>
    </source>
</evidence>
<dbReference type="AlphaFoldDB" id="A0A0C5W4I9"/>
<dbReference type="GO" id="GO:0015288">
    <property type="term" value="F:porin activity"/>
    <property type="evidence" value="ECO:0007669"/>
    <property type="project" value="InterPro"/>
</dbReference>
<dbReference type="Proteomes" id="UP000032303">
    <property type="component" value="Chromosome 1"/>
</dbReference>
<dbReference type="Pfam" id="PF04966">
    <property type="entry name" value="OprB"/>
    <property type="match status" value="1"/>
</dbReference>
<feature type="signal peptide" evidence="2">
    <location>
        <begin position="1"/>
        <end position="23"/>
    </location>
</feature>
<dbReference type="InterPro" id="IPR007049">
    <property type="entry name" value="Carb-sel_porin_OprB"/>
</dbReference>
<evidence type="ECO:0000256" key="2">
    <source>
        <dbReference type="RuleBase" id="RU363072"/>
    </source>
</evidence>
<dbReference type="InterPro" id="IPR038673">
    <property type="entry name" value="OprB_sf"/>
</dbReference>
<dbReference type="GO" id="GO:0016020">
    <property type="term" value="C:membrane"/>
    <property type="evidence" value="ECO:0007669"/>
    <property type="project" value="InterPro"/>
</dbReference>
<protein>
    <submittedName>
        <fullName evidence="3">Carbohydrate-selective porin OprB</fullName>
    </submittedName>
</protein>
<name>A0A0C5W4I9_9GAMM</name>
<feature type="chain" id="PRO_5007227788" evidence="2">
    <location>
        <begin position="24"/>
        <end position="396"/>
    </location>
</feature>
<organism evidence="3 4">
    <name type="scientific">Photobacterium gaetbulicola Gung47</name>
    <dbReference type="NCBI Taxonomy" id="658445"/>
    <lineage>
        <taxon>Bacteria</taxon>
        <taxon>Pseudomonadati</taxon>
        <taxon>Pseudomonadota</taxon>
        <taxon>Gammaproteobacteria</taxon>
        <taxon>Vibrionales</taxon>
        <taxon>Vibrionaceae</taxon>
        <taxon>Photobacterium</taxon>
    </lineage>
</organism>
<dbReference type="STRING" id="658445.H744_1c1333"/>
<dbReference type="KEGG" id="pgb:H744_1c1333"/>
<dbReference type="EMBL" id="CP005973">
    <property type="protein sequence ID" value="AJR06356.1"/>
    <property type="molecule type" value="Genomic_DNA"/>
</dbReference>
<gene>
    <name evidence="3" type="ORF">H744_1c1333</name>
</gene>
<reference evidence="3 4" key="1">
    <citation type="submission" date="2013-05" db="EMBL/GenBank/DDBJ databases">
        <title>Complete genome sequence of the lipase-producing bacterium Photobacterium gaetbulicola Gung47.</title>
        <authorList>
            <person name="Kim Y.-O."/>
        </authorList>
    </citation>
    <scope>NUCLEOTIDE SEQUENCE [LARGE SCALE GENOMIC DNA]</scope>
    <source>
        <strain evidence="3 4">Gung47</strain>
    </source>
</reference>
<keyword evidence="4" id="KW-1185">Reference proteome</keyword>
<dbReference type="PANTHER" id="PTHR37944">
    <property type="entry name" value="PORIN B"/>
    <property type="match status" value="1"/>
</dbReference>
<dbReference type="PATRIC" id="fig|658445.3.peg.1445"/>
<dbReference type="HOGENOM" id="CLU_672140_0_0_6"/>
<keyword evidence="2" id="KW-0732">Signal</keyword>